<evidence type="ECO:0000313" key="1">
    <source>
        <dbReference type="EMBL" id="MFC6376718.1"/>
    </source>
</evidence>
<gene>
    <name evidence="1" type="ORF">ACFP9W_01080</name>
</gene>
<keyword evidence="2" id="KW-1185">Reference proteome</keyword>
<protein>
    <submittedName>
        <fullName evidence="1">DUF3289 family protein</fullName>
    </submittedName>
</protein>
<accession>A0ABW1VVH1</accession>
<dbReference type="RefSeq" id="WP_212714505.1">
    <property type="nucleotide sequence ID" value="NZ_JBHSUB010000002.1"/>
</dbReference>
<dbReference type="Proteomes" id="UP001596230">
    <property type="component" value="Unassembled WGS sequence"/>
</dbReference>
<name>A0ABW1VVH1_9GAMM</name>
<organism evidence="1 2">
    <name type="scientific">Tatumella terrea</name>
    <dbReference type="NCBI Taxonomy" id="419007"/>
    <lineage>
        <taxon>Bacteria</taxon>
        <taxon>Pseudomonadati</taxon>
        <taxon>Pseudomonadota</taxon>
        <taxon>Gammaproteobacteria</taxon>
        <taxon>Enterobacterales</taxon>
        <taxon>Erwiniaceae</taxon>
        <taxon>Tatumella</taxon>
    </lineage>
</organism>
<comment type="caution">
    <text evidence="1">The sequence shown here is derived from an EMBL/GenBank/DDBJ whole genome shotgun (WGS) entry which is preliminary data.</text>
</comment>
<sequence>MINALQLPCTLFRTQKRMDDYSASDMRCGELTETQLRTSLPQASLQKGPCTLLTPSLKVE</sequence>
<evidence type="ECO:0000313" key="2">
    <source>
        <dbReference type="Proteomes" id="UP001596230"/>
    </source>
</evidence>
<reference evidence="2" key="1">
    <citation type="journal article" date="2019" name="Int. J. Syst. Evol. Microbiol.">
        <title>The Global Catalogue of Microorganisms (GCM) 10K type strain sequencing project: providing services to taxonomists for standard genome sequencing and annotation.</title>
        <authorList>
            <consortium name="The Broad Institute Genomics Platform"/>
            <consortium name="The Broad Institute Genome Sequencing Center for Infectious Disease"/>
            <person name="Wu L."/>
            <person name="Ma J."/>
        </authorList>
    </citation>
    <scope>NUCLEOTIDE SEQUENCE [LARGE SCALE GENOMIC DNA]</scope>
    <source>
        <strain evidence="2">CGMCC 1.18518</strain>
    </source>
</reference>
<dbReference type="InterPro" id="IPR017483">
    <property type="entry name" value="CHP03034"/>
</dbReference>
<dbReference type="EMBL" id="JBHSUB010000002">
    <property type="protein sequence ID" value="MFC6376718.1"/>
    <property type="molecule type" value="Genomic_DNA"/>
</dbReference>
<dbReference type="Pfam" id="PF11692">
    <property type="entry name" value="DUF3289"/>
    <property type="match status" value="1"/>
</dbReference>
<proteinExistence type="predicted"/>